<proteinExistence type="predicted"/>
<dbReference type="HOGENOM" id="CLU_193965_0_0_1"/>
<organism evidence="2 3">
    <name type="scientific">Neurospora tetrasperma (strain FGSC 2508 / ATCC MYA-4615 / P0657)</name>
    <dbReference type="NCBI Taxonomy" id="510951"/>
    <lineage>
        <taxon>Eukaryota</taxon>
        <taxon>Fungi</taxon>
        <taxon>Dikarya</taxon>
        <taxon>Ascomycota</taxon>
        <taxon>Pezizomycotina</taxon>
        <taxon>Sordariomycetes</taxon>
        <taxon>Sordariomycetidae</taxon>
        <taxon>Sordariales</taxon>
        <taxon>Sordariaceae</taxon>
        <taxon>Neurospora</taxon>
    </lineage>
</organism>
<keyword evidence="3" id="KW-1185">Reference proteome</keyword>
<gene>
    <name evidence="2" type="ORF">NEUTE1DRAFT_42603</name>
</gene>
<name>F8MMQ5_NEUT8</name>
<dbReference type="KEGG" id="nte:NEUTE1DRAFT42603"/>
<dbReference type="RefSeq" id="XP_009850318.1">
    <property type="nucleotide sequence ID" value="XM_009852016.1"/>
</dbReference>
<dbReference type="GeneID" id="20827861"/>
<sequence>MDKYLMAFILSMTHGLLPLKVSVLEDFIMFCLGLDPPCIERALNLREVPLHQLSKTKAQYQQRDTAQPTPVVVRSGNSAAPVM</sequence>
<dbReference type="VEuPathDB" id="FungiDB:NEUTE1DRAFT_42603"/>
<accession>F8MMQ5</accession>
<dbReference type="Proteomes" id="UP000008065">
    <property type="component" value="Unassembled WGS sequence"/>
</dbReference>
<dbReference type="AlphaFoldDB" id="F8MMQ5"/>
<evidence type="ECO:0000256" key="1">
    <source>
        <dbReference type="SAM" id="MobiDB-lite"/>
    </source>
</evidence>
<dbReference type="EMBL" id="GL891304">
    <property type="protein sequence ID" value="EGO57929.1"/>
    <property type="molecule type" value="Genomic_DNA"/>
</dbReference>
<feature type="compositionally biased region" description="Polar residues" evidence="1">
    <location>
        <begin position="56"/>
        <end position="68"/>
    </location>
</feature>
<reference evidence="3" key="1">
    <citation type="journal article" date="2011" name="Genetics">
        <title>Massive changes in genome architecture accompany the transition to self-fertility in the filamentous fungus Neurospora tetrasperma.</title>
        <authorList>
            <person name="Ellison C.E."/>
            <person name="Stajich J.E."/>
            <person name="Jacobson D.J."/>
            <person name="Natvig D.O."/>
            <person name="Lapidus A."/>
            <person name="Foster B."/>
            <person name="Aerts A."/>
            <person name="Riley R."/>
            <person name="Lindquist E.A."/>
            <person name="Grigoriev I.V."/>
            <person name="Taylor J.W."/>
        </authorList>
    </citation>
    <scope>NUCLEOTIDE SEQUENCE [LARGE SCALE GENOMIC DNA]</scope>
    <source>
        <strain evidence="3">FGSC 2508 / P0657</strain>
    </source>
</reference>
<protein>
    <submittedName>
        <fullName evidence="2">Uncharacterized protein</fullName>
    </submittedName>
</protein>
<evidence type="ECO:0000313" key="3">
    <source>
        <dbReference type="Proteomes" id="UP000008065"/>
    </source>
</evidence>
<feature type="region of interest" description="Disordered" evidence="1">
    <location>
        <begin position="56"/>
        <end position="83"/>
    </location>
</feature>
<evidence type="ECO:0000313" key="2">
    <source>
        <dbReference type="EMBL" id="EGO57929.1"/>
    </source>
</evidence>